<comment type="caution">
    <text evidence="1">The sequence shown here is derived from an EMBL/GenBank/DDBJ whole genome shotgun (WGS) entry which is preliminary data.</text>
</comment>
<evidence type="ECO:0000313" key="1">
    <source>
        <dbReference type="EMBL" id="GAH38523.1"/>
    </source>
</evidence>
<sequence>MAIPSGYKMPDLSGIDSPLLGRLVVQLLVGERSLSPEARLYRRNFIRLVDKSVRDIRNTVEHMDERIQKGEIALGKPIMLTCSQEGDRILVSDCELDFTGLAMVLEKMHEIAQHVLTIKKLKPKEQ</sequence>
<dbReference type="EMBL" id="BARU01012220">
    <property type="protein sequence ID" value="GAH38523.1"/>
    <property type="molecule type" value="Genomic_DNA"/>
</dbReference>
<reference evidence="1" key="1">
    <citation type="journal article" date="2014" name="Front. Microbiol.">
        <title>High frequency of phylogenetically diverse reductive dehalogenase-homologous genes in deep subseafloor sedimentary metagenomes.</title>
        <authorList>
            <person name="Kawai M."/>
            <person name="Futagami T."/>
            <person name="Toyoda A."/>
            <person name="Takaki Y."/>
            <person name="Nishi S."/>
            <person name="Hori S."/>
            <person name="Arai W."/>
            <person name="Tsubouchi T."/>
            <person name="Morono Y."/>
            <person name="Uchiyama I."/>
            <person name="Ito T."/>
            <person name="Fujiyama A."/>
            <person name="Inagaki F."/>
            <person name="Takami H."/>
        </authorList>
    </citation>
    <scope>NUCLEOTIDE SEQUENCE</scope>
    <source>
        <strain evidence="1">Expedition CK06-06</strain>
    </source>
</reference>
<dbReference type="AlphaFoldDB" id="X1GZU5"/>
<gene>
    <name evidence="1" type="ORF">S03H2_22636</name>
</gene>
<protein>
    <submittedName>
        <fullName evidence="1">Uncharacterized protein</fullName>
    </submittedName>
</protein>
<accession>X1GZU5</accession>
<name>X1GZU5_9ZZZZ</name>
<proteinExistence type="predicted"/>
<organism evidence="1">
    <name type="scientific">marine sediment metagenome</name>
    <dbReference type="NCBI Taxonomy" id="412755"/>
    <lineage>
        <taxon>unclassified sequences</taxon>
        <taxon>metagenomes</taxon>
        <taxon>ecological metagenomes</taxon>
    </lineage>
</organism>